<keyword evidence="2" id="KW-0479">Metal-binding</keyword>
<comment type="caution">
    <text evidence="15">The sequence shown here is derived from an EMBL/GenBank/DDBJ whole genome shotgun (WGS) entry which is preliminary data.</text>
</comment>
<keyword evidence="3" id="KW-0227">DNA damage</keyword>
<proteinExistence type="predicted"/>
<keyword evidence="16" id="KW-1185">Reference proteome</keyword>
<protein>
    <submittedName>
        <fullName evidence="15">6737_t:CDS:1</fullName>
    </submittedName>
</protein>
<dbReference type="SUPFAM" id="SSF52949">
    <property type="entry name" value="Macro domain-like"/>
    <property type="match status" value="1"/>
</dbReference>
<dbReference type="InterPro" id="IPR013087">
    <property type="entry name" value="Znf_C2H2_type"/>
</dbReference>
<evidence type="ECO:0000256" key="10">
    <source>
        <dbReference type="PROSITE-ProRule" id="PRU00042"/>
    </source>
</evidence>
<dbReference type="PANTHER" id="PTHR12486:SF4">
    <property type="entry name" value="APRATAXIN"/>
    <property type="match status" value="1"/>
</dbReference>
<accession>A0A9N8VS50</accession>
<feature type="region of interest" description="Disordered" evidence="12">
    <location>
        <begin position="1"/>
        <end position="26"/>
    </location>
</feature>
<evidence type="ECO:0000259" key="13">
    <source>
        <dbReference type="PROSITE" id="PS50157"/>
    </source>
</evidence>
<evidence type="ECO:0000313" key="16">
    <source>
        <dbReference type="Proteomes" id="UP000789739"/>
    </source>
</evidence>
<evidence type="ECO:0000313" key="15">
    <source>
        <dbReference type="EMBL" id="CAG8458764.1"/>
    </source>
</evidence>
<reference evidence="15" key="1">
    <citation type="submission" date="2021-06" db="EMBL/GenBank/DDBJ databases">
        <authorList>
            <person name="Kallberg Y."/>
            <person name="Tangrot J."/>
            <person name="Rosling A."/>
        </authorList>
    </citation>
    <scope>NUCLEOTIDE SEQUENCE</scope>
    <source>
        <strain evidence="15">BR232B</strain>
    </source>
</reference>
<dbReference type="PANTHER" id="PTHR12486">
    <property type="entry name" value="APRATAXIN-RELATED"/>
    <property type="match status" value="1"/>
</dbReference>
<dbReference type="InterPro" id="IPR019808">
    <property type="entry name" value="Histidine_triad_CS"/>
</dbReference>
<keyword evidence="5" id="KW-0378">Hydrolase</keyword>
<keyword evidence="4 10" id="KW-0863">Zinc-finger</keyword>
<dbReference type="GO" id="GO:0003725">
    <property type="term" value="F:double-stranded RNA binding"/>
    <property type="evidence" value="ECO:0007669"/>
    <property type="project" value="TreeGrafter"/>
</dbReference>
<evidence type="ECO:0000256" key="12">
    <source>
        <dbReference type="SAM" id="MobiDB-lite"/>
    </source>
</evidence>
<dbReference type="GO" id="GO:0008270">
    <property type="term" value="F:zinc ion binding"/>
    <property type="evidence" value="ECO:0007669"/>
    <property type="project" value="UniProtKB-KW"/>
</dbReference>
<dbReference type="InterPro" id="IPR036265">
    <property type="entry name" value="HIT-like_sf"/>
</dbReference>
<evidence type="ECO:0000256" key="9">
    <source>
        <dbReference type="ARBA" id="ARBA00023242"/>
    </source>
</evidence>
<dbReference type="PROSITE" id="PS00028">
    <property type="entry name" value="ZINC_FINGER_C2H2_1"/>
    <property type="match status" value="1"/>
</dbReference>
<evidence type="ECO:0000256" key="2">
    <source>
        <dbReference type="ARBA" id="ARBA00022723"/>
    </source>
</evidence>
<dbReference type="FunFam" id="3.30.428.10:FF:000004">
    <property type="entry name" value="aprataxin isoform X2"/>
    <property type="match status" value="1"/>
</dbReference>
<name>A0A9N8VS50_9GLOM</name>
<evidence type="ECO:0000256" key="8">
    <source>
        <dbReference type="ARBA" id="ARBA00023204"/>
    </source>
</evidence>
<dbReference type="GO" id="GO:0003697">
    <property type="term" value="F:single-stranded DNA binding"/>
    <property type="evidence" value="ECO:0007669"/>
    <property type="project" value="TreeGrafter"/>
</dbReference>
<dbReference type="GO" id="GO:0000012">
    <property type="term" value="P:single strand break repair"/>
    <property type="evidence" value="ECO:0007669"/>
    <property type="project" value="TreeGrafter"/>
</dbReference>
<dbReference type="PROSITE" id="PS51084">
    <property type="entry name" value="HIT_2"/>
    <property type="match status" value="1"/>
</dbReference>
<evidence type="ECO:0000256" key="11">
    <source>
        <dbReference type="PROSITE-ProRule" id="PRU00464"/>
    </source>
</evidence>
<dbReference type="InterPro" id="IPR032566">
    <property type="entry name" value="Znf-C2HE"/>
</dbReference>
<gene>
    <name evidence="15" type="ORF">PBRASI_LOCUS462</name>
</gene>
<dbReference type="Gene3D" id="3.30.428.10">
    <property type="entry name" value="HIT-like"/>
    <property type="match status" value="1"/>
</dbReference>
<dbReference type="AlphaFoldDB" id="A0A9N8VS50"/>
<evidence type="ECO:0000256" key="7">
    <source>
        <dbReference type="ARBA" id="ARBA00023125"/>
    </source>
</evidence>
<evidence type="ECO:0000256" key="3">
    <source>
        <dbReference type="ARBA" id="ARBA00022763"/>
    </source>
</evidence>
<dbReference type="GO" id="GO:0033699">
    <property type="term" value="F:DNA 5'-adenosine monophosphate hydrolase activity"/>
    <property type="evidence" value="ECO:0007669"/>
    <property type="project" value="TreeGrafter"/>
</dbReference>
<keyword evidence="8" id="KW-0234">DNA repair</keyword>
<keyword evidence="9" id="KW-0539">Nucleus</keyword>
<organism evidence="15 16">
    <name type="scientific">Paraglomus brasilianum</name>
    <dbReference type="NCBI Taxonomy" id="144538"/>
    <lineage>
        <taxon>Eukaryota</taxon>
        <taxon>Fungi</taxon>
        <taxon>Fungi incertae sedis</taxon>
        <taxon>Mucoromycota</taxon>
        <taxon>Glomeromycotina</taxon>
        <taxon>Glomeromycetes</taxon>
        <taxon>Paraglomerales</taxon>
        <taxon>Paraglomeraceae</taxon>
        <taxon>Paraglomus</taxon>
    </lineage>
</organism>
<keyword evidence="6" id="KW-0862">Zinc</keyword>
<evidence type="ECO:0000259" key="14">
    <source>
        <dbReference type="PROSITE" id="PS51084"/>
    </source>
</evidence>
<feature type="compositionally biased region" description="Polar residues" evidence="12">
    <location>
        <begin position="1"/>
        <end position="21"/>
    </location>
</feature>
<dbReference type="EMBL" id="CAJVPI010000022">
    <property type="protein sequence ID" value="CAG8458764.1"/>
    <property type="molecule type" value="Genomic_DNA"/>
</dbReference>
<evidence type="ECO:0000256" key="4">
    <source>
        <dbReference type="ARBA" id="ARBA00022771"/>
    </source>
</evidence>
<dbReference type="Proteomes" id="UP000789739">
    <property type="component" value="Unassembled WGS sequence"/>
</dbReference>
<evidence type="ECO:0000256" key="1">
    <source>
        <dbReference type="ARBA" id="ARBA00004123"/>
    </source>
</evidence>
<dbReference type="InterPro" id="IPR011146">
    <property type="entry name" value="HIT-like"/>
</dbReference>
<comment type="subcellular location">
    <subcellularLocation>
        <location evidence="1">Nucleus</location>
    </subcellularLocation>
</comment>
<keyword evidence="7" id="KW-0238">DNA-binding</keyword>
<dbReference type="PROSITE" id="PS00892">
    <property type="entry name" value="HIT_1"/>
    <property type="match status" value="1"/>
</dbReference>
<evidence type="ECO:0000256" key="6">
    <source>
        <dbReference type="ARBA" id="ARBA00022833"/>
    </source>
</evidence>
<feature type="domain" description="C2H2-type" evidence="13">
    <location>
        <begin position="472"/>
        <end position="496"/>
    </location>
</feature>
<dbReference type="PROSITE" id="PS50157">
    <property type="entry name" value="ZINC_FINGER_C2H2_2"/>
    <property type="match status" value="1"/>
</dbReference>
<sequence length="496" mass="57536">MASSGNENSISTRESTETNADFSEAKGKRIKLNDPATLAFPPLSIGLGKVPIEEAMPILCKVIKEFIDSHKDQRYFLVLVEEDHEILEYFRQESGNLWIQSRMTDHCELTKDKRLLLRKDVIDEDDDRKCRYIACETTWRLKPDVTPFSKKVYKAAGSDLAKRIKEAYPQPGALGEAYPVSLPPESNIRINKGVEQIIYIVAPNMNPARSDHLPLDEAKKSLTKSYQSMLNAFWSVANDNKYSPSNSLDTEDNEKKKKAAGILFTTFCVLCKNLFISANLFMLEISFSVDILTPAAKSPEIHLPRHERSLYNNDWSRVLWEYCSNPEAFPSDIVYHYDDDIVVTWDKFPKAQKHLLVMPRRKIEYIDDLKRGDIGTIELLKKKGQWVIDRLKEENAKLDFRMGFHAMPSMRQLHMHVISQDFVAPALKNKRHWNSFTTFFFIPVDNLLDVLRGKGEVTIDNEYYGRLLKSRLRCHRCEKEFRTMPTLKDHLRQHWE</sequence>
<dbReference type="SUPFAM" id="SSF54197">
    <property type="entry name" value="HIT-like"/>
    <property type="match status" value="1"/>
</dbReference>
<dbReference type="InterPro" id="IPR043472">
    <property type="entry name" value="Macro_dom-like"/>
</dbReference>
<feature type="domain" description="HIT" evidence="14">
    <location>
        <begin position="321"/>
        <end position="427"/>
    </location>
</feature>
<dbReference type="Gene3D" id="3.40.220.10">
    <property type="entry name" value="Leucine Aminopeptidase, subunit E, domain 1"/>
    <property type="match status" value="1"/>
</dbReference>
<dbReference type="Pfam" id="PF16278">
    <property type="entry name" value="zf-C2HE"/>
    <property type="match status" value="1"/>
</dbReference>
<dbReference type="GO" id="GO:0005634">
    <property type="term" value="C:nucleus"/>
    <property type="evidence" value="ECO:0007669"/>
    <property type="project" value="UniProtKB-SubCell"/>
</dbReference>
<dbReference type="GO" id="GO:0030983">
    <property type="term" value="F:mismatched DNA binding"/>
    <property type="evidence" value="ECO:0007669"/>
    <property type="project" value="TreeGrafter"/>
</dbReference>
<evidence type="ECO:0000256" key="5">
    <source>
        <dbReference type="ARBA" id="ARBA00022801"/>
    </source>
</evidence>
<comment type="caution">
    <text evidence="11">Lacks conserved residue(s) required for the propagation of feature annotation.</text>
</comment>
<dbReference type="GO" id="GO:1990165">
    <property type="term" value="F:single-strand break-containing DNA binding"/>
    <property type="evidence" value="ECO:0007669"/>
    <property type="project" value="TreeGrafter"/>
</dbReference>
<dbReference type="Pfam" id="PF11969">
    <property type="entry name" value="DcpS_C"/>
    <property type="match status" value="1"/>
</dbReference>
<dbReference type="OrthoDB" id="3512845at2759"/>